<feature type="region of interest" description="Disordered" evidence="1">
    <location>
        <begin position="9"/>
        <end position="37"/>
    </location>
</feature>
<evidence type="ECO:0000313" key="2">
    <source>
        <dbReference type="EMBL" id="MEK8025721.1"/>
    </source>
</evidence>
<protein>
    <submittedName>
        <fullName evidence="2">Atrophin-1 multi-domain protein</fullName>
    </submittedName>
</protein>
<name>A0ABU9B768_9BURK</name>
<evidence type="ECO:0000256" key="1">
    <source>
        <dbReference type="SAM" id="MobiDB-lite"/>
    </source>
</evidence>
<comment type="caution">
    <text evidence="2">The sequence shown here is derived from an EMBL/GenBank/DDBJ whole genome shotgun (WGS) entry which is preliminary data.</text>
</comment>
<accession>A0ABU9B768</accession>
<reference evidence="2 3" key="1">
    <citation type="submission" date="2024-04" db="EMBL/GenBank/DDBJ databases">
        <title>Novel species of the genus Ideonella isolated from streams.</title>
        <authorList>
            <person name="Lu H."/>
        </authorList>
    </citation>
    <scope>NUCLEOTIDE SEQUENCE [LARGE SCALE GENOMIC DNA]</scope>
    <source>
        <strain evidence="2 3">BYS139W</strain>
    </source>
</reference>
<gene>
    <name evidence="2" type="ORF">AACH11_07090</name>
</gene>
<dbReference type="EMBL" id="JBBUTF010000005">
    <property type="protein sequence ID" value="MEK8025721.1"/>
    <property type="molecule type" value="Genomic_DNA"/>
</dbReference>
<keyword evidence="3" id="KW-1185">Reference proteome</keyword>
<dbReference type="RefSeq" id="WP_341373496.1">
    <property type="nucleotide sequence ID" value="NZ_JBBUTF010000005.1"/>
</dbReference>
<proteinExistence type="predicted"/>
<organism evidence="2 3">
    <name type="scientific">Pseudaquabacterium rugosum</name>
    <dbReference type="NCBI Taxonomy" id="2984194"/>
    <lineage>
        <taxon>Bacteria</taxon>
        <taxon>Pseudomonadati</taxon>
        <taxon>Pseudomonadota</taxon>
        <taxon>Betaproteobacteria</taxon>
        <taxon>Burkholderiales</taxon>
        <taxon>Sphaerotilaceae</taxon>
        <taxon>Pseudaquabacterium</taxon>
    </lineage>
</organism>
<dbReference type="Proteomes" id="UP001368500">
    <property type="component" value="Unassembled WGS sequence"/>
</dbReference>
<sequence>MLTSLLSACGGGGQDADSPQTEAAASLADGTEGDAAATSDAPTMVALAGRRTSLSQATLAAAAAMMATVPALSVSAATTPGSSLGALVATSTSTTATTQCSAQVATNWNSYERPFSARSPWNIRPAVPTFGTATVPASLYYPAVQQGAYSNGAFKARTTDAAMVVYGNNSKGLWNPDTETYSTSVTIPRWPADVIPASGLDGHAEIVDPVNNVVHSFWQLRQQGNRWEATQYAWTPLNGRGTGNPAHYFQGARAAGLSTLGGLIRTHEVNDGADRYAHALAISMTFNGLGTGYVWPATATDSNAASTNTGQVPMGARLMLPPGFDAASVTTPALRKIVNTLQSYGGLVVDRNHGTPFVIYVENGAPLNLHPNGWNATAAAELDRIRAALRPLASAGGWVDGLGRVFQQEEPLPLLSMRGTWTRSVPANGLPSLVGAFDTWQQALVFPASSQVIEQANWTGRAWAGIEWAAPKVGASYQLSSVATGGGQVRVQIRQRSTGSVAWDSAWLGHGETVRFAWPLASDFHVVTMARSGGQGVASTVRGELKAVGSTETGSCWGS</sequence>
<evidence type="ECO:0000313" key="3">
    <source>
        <dbReference type="Proteomes" id="UP001368500"/>
    </source>
</evidence>